<feature type="transmembrane region" description="Helical" evidence="1">
    <location>
        <begin position="333"/>
        <end position="354"/>
    </location>
</feature>
<name>A0A858SVJ6_9RHOB</name>
<feature type="transmembrane region" description="Helical" evidence="1">
    <location>
        <begin position="1052"/>
        <end position="1077"/>
    </location>
</feature>
<dbReference type="RefSeq" id="WP_169641519.1">
    <property type="nucleotide sequence ID" value="NZ_CP048788.1"/>
</dbReference>
<keyword evidence="1" id="KW-1133">Transmembrane helix</keyword>
<feature type="transmembrane region" description="Helical" evidence="1">
    <location>
        <begin position="975"/>
        <end position="994"/>
    </location>
</feature>
<dbReference type="Gene3D" id="3.30.2090.10">
    <property type="entry name" value="Multidrug efflux transporter AcrB TolC docking domain, DN and DC subdomains"/>
    <property type="match status" value="2"/>
</dbReference>
<feature type="transmembrane region" description="Helical" evidence="1">
    <location>
        <begin position="437"/>
        <end position="459"/>
    </location>
</feature>
<feature type="transmembrane region" description="Helical" evidence="1">
    <location>
        <begin position="1006"/>
        <end position="1031"/>
    </location>
</feature>
<dbReference type="SUPFAM" id="SSF82714">
    <property type="entry name" value="Multidrug efflux transporter AcrB TolC docking domain, DN and DC subdomains"/>
    <property type="match status" value="2"/>
</dbReference>
<feature type="transmembrane region" description="Helical" evidence="1">
    <location>
        <begin position="930"/>
        <end position="954"/>
    </location>
</feature>
<dbReference type="Pfam" id="PF00873">
    <property type="entry name" value="ACR_tran"/>
    <property type="match status" value="1"/>
</dbReference>
<feature type="transmembrane region" description="Helical" evidence="1">
    <location>
        <begin position="465"/>
        <end position="484"/>
    </location>
</feature>
<protein>
    <submittedName>
        <fullName evidence="2">Efflux RND transporter permease subunit</fullName>
    </submittedName>
</protein>
<proteinExistence type="predicted"/>
<evidence type="ECO:0000313" key="2">
    <source>
        <dbReference type="EMBL" id="QJF52300.1"/>
    </source>
</evidence>
<feature type="transmembrane region" description="Helical" evidence="1">
    <location>
        <begin position="878"/>
        <end position="897"/>
    </location>
</feature>
<dbReference type="SUPFAM" id="SSF82693">
    <property type="entry name" value="Multidrug efflux transporter AcrB pore domain, PN1, PN2, PC1 and PC2 subdomains"/>
    <property type="match status" value="1"/>
</dbReference>
<sequence length="1138" mass="122185">MSRRMPAAAGGILSYFTRHRTVANLVLVLMVLAGAVSVPNMRTQFFPDVIPQEITVTVPWEAAGAEDVDRGIIELLQPVLLAVDGVDYTASTASEGSASVRISFEPNRDMDQALRDVESAVNAVTGLPEGAEDPEVRFNAWRDRVTNVVITGPVGTEQLVRYADEFRVRLFEAGVTRTSVRGVADPQILVEVPSVRLIGNDISMEEIAAAISAEVATDPAGSVEGAGARVRAGSEKRTSEEIAAIVLRSGTGGSQLTIGDVASVERLGSDRRRSFFVGDDPAVMVRVDRSAEGDAIRLQARVEEVAAEMEATLPAGVTLDLRNTRSEAISARLTTLIDNGLMGLALVVGLLFLFLNARSAFWVAAGIPVAMMAAISIMYMAGLSINMVSLFGLIITLGIVVDDAIVVAEHADYRARNLGEPPFVAAENAARRMAMPVFAATLTTVIAFFGLTLVGGWYGTLVRDIPLTVIAVVIASLVECFLVLPNHMAHALAAKAKERWYDWPSRQVNRGFRIVRERAFRPLMAGVVAARYVVLAGVLAILASQVAVFIRGDIQWRFFDAPERGTIRGNFMMTETASKDDALAMMHEMQRATGALRADYTERYGTDPVDTVIAQVGGAFGRGLSGAGSRDKDLQGGISIELIDADAREFTSSAFVSDLQQLVVRHPLAETVAFRGERRGPQSDAISVKLSGAGAAGLKAASLEMQSELADYPEVSALQDSLSYDIDELLLDLTPQGQALGFTIDELGRSLRNRLAGIEAATFPDGTRSTEIRVELPEEELTADFLAGTQMRTPDGGYVPLADIVTVERRAGFRSVRRTNGVREITVTGDISEDDPERATEVTRFLRDDLMPRIASTYQVDYEIAGLAEDENRFLSDAASGMLLCLAGIYVALAWVFGSWSRPVIVMAIIPFGLVGTIYGHAAWEIPLSMFTVVGLLGMTGIIINDSIVLITTIDDYAEDRGLIPSIIDGATDRLRPVMLTTLTTVLGMTPLLYETSRQAQFLKPTVITLVYGLGFGMILVLLVVPALIAVQHDISRQIRAMRRGLGAPVRRIRMSFMLLWGLVLAWGAATLGWTIITGSMMPGLRGPVPVGADETSVAGALMVFLAGAAVISALGYAAGAVMLRAPGSARRQPGVQP</sequence>
<organism evidence="2 3">
    <name type="scientific">Roseobacter ponti</name>
    <dbReference type="NCBI Taxonomy" id="1891787"/>
    <lineage>
        <taxon>Bacteria</taxon>
        <taxon>Pseudomonadati</taxon>
        <taxon>Pseudomonadota</taxon>
        <taxon>Alphaproteobacteria</taxon>
        <taxon>Rhodobacterales</taxon>
        <taxon>Roseobacteraceae</taxon>
        <taxon>Roseobacter</taxon>
    </lineage>
</organism>
<dbReference type="Gene3D" id="3.30.70.1320">
    <property type="entry name" value="Multidrug efflux transporter AcrB pore domain like"/>
    <property type="match status" value="1"/>
</dbReference>
<keyword evidence="1" id="KW-0472">Membrane</keyword>
<dbReference type="AlphaFoldDB" id="A0A858SVJ6"/>
<keyword evidence="3" id="KW-1185">Reference proteome</keyword>
<dbReference type="Proteomes" id="UP000503308">
    <property type="component" value="Chromosome"/>
</dbReference>
<dbReference type="InterPro" id="IPR027463">
    <property type="entry name" value="AcrB_DN_DC_subdom"/>
</dbReference>
<dbReference type="Gene3D" id="1.20.1640.10">
    <property type="entry name" value="Multidrug efflux transporter AcrB transmembrane domain"/>
    <property type="match status" value="2"/>
</dbReference>
<dbReference type="Gene3D" id="3.30.70.1440">
    <property type="entry name" value="Multidrug efflux transporter AcrB pore domain"/>
    <property type="match status" value="1"/>
</dbReference>
<dbReference type="SUPFAM" id="SSF82866">
    <property type="entry name" value="Multidrug efflux transporter AcrB transmembrane domain"/>
    <property type="match status" value="2"/>
</dbReference>
<gene>
    <name evidence="2" type="ORF">G3256_14505</name>
</gene>
<dbReference type="PANTHER" id="PTHR32063">
    <property type="match status" value="1"/>
</dbReference>
<feature type="transmembrane region" description="Helical" evidence="1">
    <location>
        <begin position="361"/>
        <end position="381"/>
    </location>
</feature>
<feature type="transmembrane region" description="Helical" evidence="1">
    <location>
        <begin position="523"/>
        <end position="550"/>
    </location>
</feature>
<feature type="transmembrane region" description="Helical" evidence="1">
    <location>
        <begin position="1097"/>
        <end position="1124"/>
    </location>
</feature>
<dbReference type="KEGG" id="rpon:G3256_14505"/>
<dbReference type="PANTHER" id="PTHR32063:SF33">
    <property type="entry name" value="RND SUPERFAMILY EFFLUX PUMP PERMEASE COMPONENT"/>
    <property type="match status" value="1"/>
</dbReference>
<feature type="transmembrane region" description="Helical" evidence="1">
    <location>
        <begin position="387"/>
        <end position="408"/>
    </location>
</feature>
<evidence type="ECO:0000313" key="3">
    <source>
        <dbReference type="Proteomes" id="UP000503308"/>
    </source>
</evidence>
<dbReference type="GO" id="GO:0042910">
    <property type="term" value="F:xenobiotic transmembrane transporter activity"/>
    <property type="evidence" value="ECO:0007669"/>
    <property type="project" value="TreeGrafter"/>
</dbReference>
<accession>A0A858SVJ6</accession>
<evidence type="ECO:0000256" key="1">
    <source>
        <dbReference type="SAM" id="Phobius"/>
    </source>
</evidence>
<dbReference type="GO" id="GO:0005886">
    <property type="term" value="C:plasma membrane"/>
    <property type="evidence" value="ECO:0007669"/>
    <property type="project" value="TreeGrafter"/>
</dbReference>
<dbReference type="EMBL" id="CP048788">
    <property type="protein sequence ID" value="QJF52300.1"/>
    <property type="molecule type" value="Genomic_DNA"/>
</dbReference>
<feature type="transmembrane region" description="Helical" evidence="1">
    <location>
        <begin position="904"/>
        <end position="924"/>
    </location>
</feature>
<keyword evidence="1" id="KW-0812">Transmembrane</keyword>
<dbReference type="InterPro" id="IPR001036">
    <property type="entry name" value="Acrflvin-R"/>
</dbReference>
<dbReference type="PRINTS" id="PR00702">
    <property type="entry name" value="ACRIFLAVINRP"/>
</dbReference>
<reference evidence="2 3" key="1">
    <citation type="submission" date="2020-02" db="EMBL/GenBank/DDBJ databases">
        <title>Genome sequence of Roseobacter ponti.</title>
        <authorList>
            <person name="Hollensteiner J."/>
            <person name="Schneider D."/>
            <person name="Poehlein A."/>
            <person name="Daniel R."/>
        </authorList>
    </citation>
    <scope>NUCLEOTIDE SEQUENCE [LARGE SCALE GENOMIC DNA]</scope>
    <source>
        <strain evidence="2 3">DSM 106830</strain>
    </source>
</reference>
<dbReference type="Gene3D" id="3.30.70.1430">
    <property type="entry name" value="Multidrug efflux transporter AcrB pore domain"/>
    <property type="match status" value="2"/>
</dbReference>